<evidence type="ECO:0000313" key="3">
    <source>
        <dbReference type="Proteomes" id="UP000298030"/>
    </source>
</evidence>
<sequence length="174" mass="19130">MGGCRRLVQGEMRGEDQGRVERPQTRQGRSLRGQGKFSFVPFGVPKDRALPGQPNDNVNTSSISSFPPRSWLSSSSTQPSTNSDGTNKSGSRQRRRPSQVPTKWVRNSGREQTCFCTPRHSTFGSRDPTSDSQHSTTPTPCGDVRSAASGASKRAPRWDVRRCIRTFDPALPPA</sequence>
<keyword evidence="3" id="KW-1185">Reference proteome</keyword>
<feature type="region of interest" description="Disordered" evidence="1">
    <location>
        <begin position="1"/>
        <end position="159"/>
    </location>
</feature>
<dbReference type="EMBL" id="QPFP01000017">
    <property type="protein sequence ID" value="TEB31993.1"/>
    <property type="molecule type" value="Genomic_DNA"/>
</dbReference>
<feature type="compositionally biased region" description="Polar residues" evidence="1">
    <location>
        <begin position="130"/>
        <end position="139"/>
    </location>
</feature>
<comment type="caution">
    <text evidence="2">The sequence shown here is derived from an EMBL/GenBank/DDBJ whole genome shotgun (WGS) entry which is preliminary data.</text>
</comment>
<dbReference type="Proteomes" id="UP000298030">
    <property type="component" value="Unassembled WGS sequence"/>
</dbReference>
<feature type="compositionally biased region" description="Polar residues" evidence="1">
    <location>
        <begin position="110"/>
        <end position="124"/>
    </location>
</feature>
<organism evidence="2 3">
    <name type="scientific">Coprinellus micaceus</name>
    <name type="common">Glistening ink-cap mushroom</name>
    <name type="synonym">Coprinus micaceus</name>
    <dbReference type="NCBI Taxonomy" id="71717"/>
    <lineage>
        <taxon>Eukaryota</taxon>
        <taxon>Fungi</taxon>
        <taxon>Dikarya</taxon>
        <taxon>Basidiomycota</taxon>
        <taxon>Agaricomycotina</taxon>
        <taxon>Agaricomycetes</taxon>
        <taxon>Agaricomycetidae</taxon>
        <taxon>Agaricales</taxon>
        <taxon>Agaricineae</taxon>
        <taxon>Psathyrellaceae</taxon>
        <taxon>Coprinellus</taxon>
    </lineage>
</organism>
<evidence type="ECO:0000256" key="1">
    <source>
        <dbReference type="SAM" id="MobiDB-lite"/>
    </source>
</evidence>
<feature type="compositionally biased region" description="Basic and acidic residues" evidence="1">
    <location>
        <begin position="12"/>
        <end position="24"/>
    </location>
</feature>
<evidence type="ECO:0000313" key="2">
    <source>
        <dbReference type="EMBL" id="TEB31993.1"/>
    </source>
</evidence>
<reference evidence="2 3" key="1">
    <citation type="journal article" date="2019" name="Nat. Ecol. Evol.">
        <title>Megaphylogeny resolves global patterns of mushroom evolution.</title>
        <authorList>
            <person name="Varga T."/>
            <person name="Krizsan K."/>
            <person name="Foldi C."/>
            <person name="Dima B."/>
            <person name="Sanchez-Garcia M."/>
            <person name="Sanchez-Ramirez S."/>
            <person name="Szollosi G.J."/>
            <person name="Szarkandi J.G."/>
            <person name="Papp V."/>
            <person name="Albert L."/>
            <person name="Andreopoulos W."/>
            <person name="Angelini C."/>
            <person name="Antonin V."/>
            <person name="Barry K.W."/>
            <person name="Bougher N.L."/>
            <person name="Buchanan P."/>
            <person name="Buyck B."/>
            <person name="Bense V."/>
            <person name="Catcheside P."/>
            <person name="Chovatia M."/>
            <person name="Cooper J."/>
            <person name="Damon W."/>
            <person name="Desjardin D."/>
            <person name="Finy P."/>
            <person name="Geml J."/>
            <person name="Haridas S."/>
            <person name="Hughes K."/>
            <person name="Justo A."/>
            <person name="Karasinski D."/>
            <person name="Kautmanova I."/>
            <person name="Kiss B."/>
            <person name="Kocsube S."/>
            <person name="Kotiranta H."/>
            <person name="LaButti K.M."/>
            <person name="Lechner B.E."/>
            <person name="Liimatainen K."/>
            <person name="Lipzen A."/>
            <person name="Lukacs Z."/>
            <person name="Mihaltcheva S."/>
            <person name="Morgado L.N."/>
            <person name="Niskanen T."/>
            <person name="Noordeloos M.E."/>
            <person name="Ohm R.A."/>
            <person name="Ortiz-Santana B."/>
            <person name="Ovrebo C."/>
            <person name="Racz N."/>
            <person name="Riley R."/>
            <person name="Savchenko A."/>
            <person name="Shiryaev A."/>
            <person name="Soop K."/>
            <person name="Spirin V."/>
            <person name="Szebenyi C."/>
            <person name="Tomsovsky M."/>
            <person name="Tulloss R.E."/>
            <person name="Uehling J."/>
            <person name="Grigoriev I.V."/>
            <person name="Vagvolgyi C."/>
            <person name="Papp T."/>
            <person name="Martin F.M."/>
            <person name="Miettinen O."/>
            <person name="Hibbett D.S."/>
            <person name="Nagy L.G."/>
        </authorList>
    </citation>
    <scope>NUCLEOTIDE SEQUENCE [LARGE SCALE GENOMIC DNA]</scope>
    <source>
        <strain evidence="2 3">FP101781</strain>
    </source>
</reference>
<dbReference type="AlphaFoldDB" id="A0A4Y7TCU8"/>
<name>A0A4Y7TCU8_COPMI</name>
<protein>
    <submittedName>
        <fullName evidence="2">Uncharacterized protein</fullName>
    </submittedName>
</protein>
<feature type="compositionally biased region" description="Low complexity" evidence="1">
    <location>
        <begin position="60"/>
        <end position="83"/>
    </location>
</feature>
<accession>A0A4Y7TCU8</accession>
<proteinExistence type="predicted"/>
<gene>
    <name evidence="2" type="ORF">FA13DRAFT_318372</name>
</gene>